<dbReference type="PANTHER" id="PTHR39425">
    <property type="entry name" value="LIPOPROTEIN CYTOCHROME C"/>
    <property type="match status" value="1"/>
</dbReference>
<dbReference type="Gene3D" id="3.90.10.10">
    <property type="entry name" value="Cytochrome C3"/>
    <property type="match status" value="2"/>
</dbReference>
<name>A0ABW4ZEK4_9BACT</name>
<dbReference type="PANTHER" id="PTHR39425:SF1">
    <property type="entry name" value="CYTOCHROME C7-LIKE DOMAIN-CONTAINING PROTEIN"/>
    <property type="match status" value="1"/>
</dbReference>
<dbReference type="RefSeq" id="WP_377091443.1">
    <property type="nucleotide sequence ID" value="NZ_JBHSJL010000014.1"/>
</dbReference>
<evidence type="ECO:0000256" key="1">
    <source>
        <dbReference type="SAM" id="Phobius"/>
    </source>
</evidence>
<evidence type="ECO:0000313" key="3">
    <source>
        <dbReference type="Proteomes" id="UP001597389"/>
    </source>
</evidence>
<dbReference type="InterPro" id="IPR036280">
    <property type="entry name" value="Multihaem_cyt_sf"/>
</dbReference>
<comment type="caution">
    <text evidence="2">The sequence shown here is derived from an EMBL/GenBank/DDBJ whole genome shotgun (WGS) entry which is preliminary data.</text>
</comment>
<keyword evidence="1" id="KW-0812">Transmembrane</keyword>
<dbReference type="CDD" id="cd08168">
    <property type="entry name" value="Cytochrom_C3"/>
    <property type="match status" value="1"/>
</dbReference>
<gene>
    <name evidence="2" type="ORF">ACFSW8_13645</name>
</gene>
<keyword evidence="3" id="KW-1185">Reference proteome</keyword>
<dbReference type="Pfam" id="PF02335">
    <property type="entry name" value="Cytochrom_C552"/>
    <property type="match status" value="1"/>
</dbReference>
<sequence>MANIFPRWTNLLPIKIAICVGSLALGIVIAFSYYATPKTQRVGYMPDQPIPYDHELHVKQLGLDCRFCHSFAEESGHANVPTADRCWTCHQHVKTDSEKLVPLRRAIDKTYEGYTGEPVKWVRIHKSPDYVFFDHSAHLNRGISCVSCHGQVNEMRTVYQAKDHSMGFCLDCHRAPEKHLRPIEEVFNLDYTAKNYVELNPDFAAQVKAFDSEFDAAASEKEVQEKVGSFLKAHWNVSPKESCATCHR</sequence>
<protein>
    <submittedName>
        <fullName evidence="2">Ammonia-forming cytochrome c nitrite reductase subunit c552</fullName>
    </submittedName>
</protein>
<proteinExistence type="predicted"/>
<organism evidence="2 3">
    <name type="scientific">Rubritalea tangerina</name>
    <dbReference type="NCBI Taxonomy" id="430798"/>
    <lineage>
        <taxon>Bacteria</taxon>
        <taxon>Pseudomonadati</taxon>
        <taxon>Verrucomicrobiota</taxon>
        <taxon>Verrucomicrobiia</taxon>
        <taxon>Verrucomicrobiales</taxon>
        <taxon>Rubritaleaceae</taxon>
        <taxon>Rubritalea</taxon>
    </lineage>
</organism>
<dbReference type="SUPFAM" id="SSF48695">
    <property type="entry name" value="Multiheme cytochromes"/>
    <property type="match status" value="1"/>
</dbReference>
<feature type="transmembrane region" description="Helical" evidence="1">
    <location>
        <begin position="12"/>
        <end position="35"/>
    </location>
</feature>
<reference evidence="3" key="1">
    <citation type="journal article" date="2019" name="Int. J. Syst. Evol. Microbiol.">
        <title>The Global Catalogue of Microorganisms (GCM) 10K type strain sequencing project: providing services to taxonomists for standard genome sequencing and annotation.</title>
        <authorList>
            <consortium name="The Broad Institute Genomics Platform"/>
            <consortium name="The Broad Institute Genome Sequencing Center for Infectious Disease"/>
            <person name="Wu L."/>
            <person name="Ma J."/>
        </authorList>
    </citation>
    <scope>NUCLEOTIDE SEQUENCE [LARGE SCALE GENOMIC DNA]</scope>
    <source>
        <strain evidence="3">CCUG 57942</strain>
    </source>
</reference>
<dbReference type="EMBL" id="JBHUJB010000061">
    <property type="protein sequence ID" value="MFD2159946.1"/>
    <property type="molecule type" value="Genomic_DNA"/>
</dbReference>
<keyword evidence="1" id="KW-1133">Transmembrane helix</keyword>
<keyword evidence="1" id="KW-0472">Membrane</keyword>
<dbReference type="InterPro" id="IPR003321">
    <property type="entry name" value="Cyt_c552"/>
</dbReference>
<accession>A0ABW4ZEK4</accession>
<dbReference type="Proteomes" id="UP001597389">
    <property type="component" value="Unassembled WGS sequence"/>
</dbReference>
<evidence type="ECO:0000313" key="2">
    <source>
        <dbReference type="EMBL" id="MFD2159946.1"/>
    </source>
</evidence>